<sequence length="39" mass="4830">MKKKRKQAPCDLNLLFRSLDHDLYINHFRFVYKTISIYI</sequence>
<evidence type="ECO:0000313" key="2">
    <source>
        <dbReference type="Proteomes" id="UP000016630"/>
    </source>
</evidence>
<evidence type="ECO:0000313" key="1">
    <source>
        <dbReference type="EMBL" id="ERJ68519.1"/>
    </source>
</evidence>
<organism evidence="1 2">
    <name type="scientific">Porphyromonas gingivalis F0570</name>
    <dbReference type="NCBI Taxonomy" id="1227271"/>
    <lineage>
        <taxon>Bacteria</taxon>
        <taxon>Pseudomonadati</taxon>
        <taxon>Bacteroidota</taxon>
        <taxon>Bacteroidia</taxon>
        <taxon>Bacteroidales</taxon>
        <taxon>Porphyromonadaceae</taxon>
        <taxon>Porphyromonas</taxon>
    </lineage>
</organism>
<proteinExistence type="predicted"/>
<dbReference type="EMBL" id="AWUW01000021">
    <property type="protein sequence ID" value="ERJ68519.1"/>
    <property type="molecule type" value="Genomic_DNA"/>
</dbReference>
<comment type="caution">
    <text evidence="1">The sequence shown here is derived from an EMBL/GenBank/DDBJ whole genome shotgun (WGS) entry which is preliminary data.</text>
</comment>
<dbReference type="HOGENOM" id="CLU_218020_0_0_10"/>
<reference evidence="1 2" key="1">
    <citation type="submission" date="2013-06" db="EMBL/GenBank/DDBJ databases">
        <authorList>
            <person name="Weinstock G."/>
            <person name="Sodergren E."/>
            <person name="Lobos E.A."/>
            <person name="Fulton L."/>
            <person name="Fulton R."/>
            <person name="Courtney L."/>
            <person name="Fronick C."/>
            <person name="O'Laughlin M."/>
            <person name="Godfrey J."/>
            <person name="Wilson R.M."/>
            <person name="Miner T."/>
            <person name="Farmer C."/>
            <person name="Delehaunty K."/>
            <person name="Cordes M."/>
            <person name="Minx P."/>
            <person name="Tomlinson C."/>
            <person name="Chen J."/>
            <person name="Wollam A."/>
            <person name="Pepin K.H."/>
            <person name="Bhonagiri V."/>
            <person name="Zhang X."/>
            <person name="Warren W."/>
            <person name="Mitreva M."/>
            <person name="Mardis E.R."/>
            <person name="Wilson R.K."/>
        </authorList>
    </citation>
    <scope>NUCLEOTIDE SEQUENCE [LARGE SCALE GENOMIC DNA]</scope>
    <source>
        <strain evidence="1 2">F0570</strain>
    </source>
</reference>
<dbReference type="AlphaFoldDB" id="A0A0E2LSN9"/>
<dbReference type="Proteomes" id="UP000016630">
    <property type="component" value="Unassembled WGS sequence"/>
</dbReference>
<protein>
    <submittedName>
        <fullName evidence="1">Uncharacterized protein</fullName>
    </submittedName>
</protein>
<accession>A0A0E2LSN9</accession>
<gene>
    <name evidence="1" type="ORF">HMPREF1555_00361</name>
</gene>
<name>A0A0E2LSN9_PORGN</name>